<evidence type="ECO:0000313" key="1">
    <source>
        <dbReference type="EMBL" id="AYV82688.1"/>
    </source>
</evidence>
<gene>
    <name evidence="1" type="ORF">Hyperionvirus2_56</name>
</gene>
<protein>
    <submittedName>
        <fullName evidence="1">Uncharacterized protein</fullName>
    </submittedName>
</protein>
<name>A0A3G5A685_9VIRU</name>
<proteinExistence type="predicted"/>
<sequence length="322" mass="35918">MSFYQKYLKYKTKYLNIKNQRGGNGFVTGLMGTPGSKHRSVSYGASIERSINFIASSIKNGVLDLGNAEHVKALGEFGKELVNNPQRERYVKFLGGIAKNENTNVGGEDVVKVLLGESYGEPKRECTIEELRAMEHSDVAPVCKNYRRTPIMKTMLFPAGKKGETTREIKYQTGELIENIEPPDITVPERTALLQLFVAIRSKLASTSPKPEQLILDVGGTSELVGPYLTLTFNSNNPEAKEIGTIIEEISKADNLTNKKYVIKNEFPMGHLRPNENAVINYIKNMMRELPVLIVNGVCVKCFKSFFYLADNGAKYIVNVPL</sequence>
<reference evidence="1" key="1">
    <citation type="submission" date="2018-10" db="EMBL/GenBank/DDBJ databases">
        <title>Hidden diversity of soil giant viruses.</title>
        <authorList>
            <person name="Schulz F."/>
            <person name="Alteio L."/>
            <person name="Goudeau D."/>
            <person name="Ryan E.M."/>
            <person name="Malmstrom R.R."/>
            <person name="Blanchard J."/>
            <person name="Woyke T."/>
        </authorList>
    </citation>
    <scope>NUCLEOTIDE SEQUENCE</scope>
    <source>
        <strain evidence="1">HYV1</strain>
    </source>
</reference>
<dbReference type="EMBL" id="MK072384">
    <property type="protein sequence ID" value="AYV82688.1"/>
    <property type="molecule type" value="Genomic_DNA"/>
</dbReference>
<accession>A0A3G5A685</accession>
<organism evidence="1">
    <name type="scientific">Hyperionvirus sp</name>
    <dbReference type="NCBI Taxonomy" id="2487770"/>
    <lineage>
        <taxon>Viruses</taxon>
        <taxon>Varidnaviria</taxon>
        <taxon>Bamfordvirae</taxon>
        <taxon>Nucleocytoviricota</taxon>
        <taxon>Megaviricetes</taxon>
        <taxon>Imitervirales</taxon>
        <taxon>Mimiviridae</taxon>
        <taxon>Klosneuvirinae</taxon>
    </lineage>
</organism>